<keyword evidence="3" id="KW-0732">Signal</keyword>
<evidence type="ECO:0000256" key="1">
    <source>
        <dbReference type="SAM" id="MobiDB-lite"/>
    </source>
</evidence>
<evidence type="ECO:0000256" key="2">
    <source>
        <dbReference type="SAM" id="Phobius"/>
    </source>
</evidence>
<feature type="region of interest" description="Disordered" evidence="1">
    <location>
        <begin position="245"/>
        <end position="272"/>
    </location>
</feature>
<keyword evidence="2" id="KW-0472">Membrane</keyword>
<comment type="caution">
    <text evidence="4">The sequence shown here is derived from an EMBL/GenBank/DDBJ whole genome shotgun (WGS) entry which is preliminary data.</text>
</comment>
<reference evidence="4" key="2">
    <citation type="submission" date="2023-06" db="EMBL/GenBank/DDBJ databases">
        <authorList>
            <consortium name="Lawrence Berkeley National Laboratory"/>
            <person name="Haridas S."/>
            <person name="Hensen N."/>
            <person name="Bonometti L."/>
            <person name="Westerberg I."/>
            <person name="Brannstrom I.O."/>
            <person name="Guillou S."/>
            <person name="Cros-Aarteil S."/>
            <person name="Calhoun S."/>
            <person name="Kuo A."/>
            <person name="Mondo S."/>
            <person name="Pangilinan J."/>
            <person name="Riley R."/>
            <person name="Labutti K."/>
            <person name="Andreopoulos B."/>
            <person name="Lipzen A."/>
            <person name="Chen C."/>
            <person name="Yanf M."/>
            <person name="Daum C."/>
            <person name="Ng V."/>
            <person name="Clum A."/>
            <person name="Steindorff A."/>
            <person name="Ohm R."/>
            <person name="Martin F."/>
            <person name="Silar P."/>
            <person name="Natvig D."/>
            <person name="Lalanne C."/>
            <person name="Gautier V."/>
            <person name="Ament-Velasquez S.L."/>
            <person name="Kruys A."/>
            <person name="Hutchinson M.I."/>
            <person name="Powell A.J."/>
            <person name="Barry K."/>
            <person name="Miller A.N."/>
            <person name="Grigoriev I.V."/>
            <person name="Debuchy R."/>
            <person name="Gladieux P."/>
            <person name="Thoren M.H."/>
            <person name="Johannesson H."/>
        </authorList>
    </citation>
    <scope>NUCLEOTIDE SEQUENCE</scope>
    <source>
        <strain evidence="4">CBS 118394</strain>
    </source>
</reference>
<dbReference type="Proteomes" id="UP001283341">
    <property type="component" value="Unassembled WGS sequence"/>
</dbReference>
<keyword evidence="2" id="KW-1133">Transmembrane helix</keyword>
<name>A0AAE0HYW3_9PEZI</name>
<proteinExistence type="predicted"/>
<evidence type="ECO:0000313" key="4">
    <source>
        <dbReference type="EMBL" id="KAK3315370.1"/>
    </source>
</evidence>
<keyword evidence="5" id="KW-1185">Reference proteome</keyword>
<sequence>MRFSTSALLALPLLAAAAESPFEQYKAKFQNFLGSFGATAPSADKVPPVDAAKAKVGSKKIETLTLQNWKETLYRPVHPDATQPEEWWVLVTGGNKTCFGHCLKVETAFNETAAKFAVLPKSPHVASLNCDDQPVLCNAWSASTGALWIFDVLPEPAPTDIYWRRLNLTTTTSKDIVDLYTKGDKKEDFKLVEGYFHPINGQLAQYGLAVPLGYFFWALNAIPSWGMMLIVSFLSRSMMNRRMDNTRGAPGAAPGAAPAAAPRGAPPGDARS</sequence>
<dbReference type="EMBL" id="JAUEDM010000006">
    <property type="protein sequence ID" value="KAK3315370.1"/>
    <property type="molecule type" value="Genomic_DNA"/>
</dbReference>
<reference evidence="4" key="1">
    <citation type="journal article" date="2023" name="Mol. Phylogenet. Evol.">
        <title>Genome-scale phylogeny and comparative genomics of the fungal order Sordariales.</title>
        <authorList>
            <person name="Hensen N."/>
            <person name="Bonometti L."/>
            <person name="Westerberg I."/>
            <person name="Brannstrom I.O."/>
            <person name="Guillou S."/>
            <person name="Cros-Aarteil S."/>
            <person name="Calhoun S."/>
            <person name="Haridas S."/>
            <person name="Kuo A."/>
            <person name="Mondo S."/>
            <person name="Pangilinan J."/>
            <person name="Riley R."/>
            <person name="LaButti K."/>
            <person name="Andreopoulos B."/>
            <person name="Lipzen A."/>
            <person name="Chen C."/>
            <person name="Yan M."/>
            <person name="Daum C."/>
            <person name="Ng V."/>
            <person name="Clum A."/>
            <person name="Steindorff A."/>
            <person name="Ohm R.A."/>
            <person name="Martin F."/>
            <person name="Silar P."/>
            <person name="Natvig D.O."/>
            <person name="Lalanne C."/>
            <person name="Gautier V."/>
            <person name="Ament-Velasquez S.L."/>
            <person name="Kruys A."/>
            <person name="Hutchinson M.I."/>
            <person name="Powell A.J."/>
            <person name="Barry K."/>
            <person name="Miller A.N."/>
            <person name="Grigoriev I.V."/>
            <person name="Debuchy R."/>
            <person name="Gladieux P."/>
            <person name="Hiltunen Thoren M."/>
            <person name="Johannesson H."/>
        </authorList>
    </citation>
    <scope>NUCLEOTIDE SEQUENCE</scope>
    <source>
        <strain evidence="4">CBS 118394</strain>
    </source>
</reference>
<feature type="chain" id="PRO_5042069984" description="Peptidyl-tRNA hydrolase" evidence="3">
    <location>
        <begin position="19"/>
        <end position="272"/>
    </location>
</feature>
<protein>
    <recommendedName>
        <fullName evidence="6">Peptidyl-tRNA hydrolase</fullName>
    </recommendedName>
</protein>
<feature type="signal peptide" evidence="3">
    <location>
        <begin position="1"/>
        <end position="18"/>
    </location>
</feature>
<dbReference type="AlphaFoldDB" id="A0AAE0HYW3"/>
<organism evidence="4 5">
    <name type="scientific">Apodospora peruviana</name>
    <dbReference type="NCBI Taxonomy" id="516989"/>
    <lineage>
        <taxon>Eukaryota</taxon>
        <taxon>Fungi</taxon>
        <taxon>Dikarya</taxon>
        <taxon>Ascomycota</taxon>
        <taxon>Pezizomycotina</taxon>
        <taxon>Sordariomycetes</taxon>
        <taxon>Sordariomycetidae</taxon>
        <taxon>Sordariales</taxon>
        <taxon>Lasiosphaeriaceae</taxon>
        <taxon>Apodospora</taxon>
    </lineage>
</organism>
<evidence type="ECO:0000313" key="5">
    <source>
        <dbReference type="Proteomes" id="UP001283341"/>
    </source>
</evidence>
<evidence type="ECO:0008006" key="6">
    <source>
        <dbReference type="Google" id="ProtNLM"/>
    </source>
</evidence>
<feature type="transmembrane region" description="Helical" evidence="2">
    <location>
        <begin position="214"/>
        <end position="234"/>
    </location>
</feature>
<gene>
    <name evidence="4" type="ORF">B0H66DRAFT_343106</name>
</gene>
<accession>A0AAE0HYW3</accession>
<feature type="compositionally biased region" description="Low complexity" evidence="1">
    <location>
        <begin position="247"/>
        <end position="272"/>
    </location>
</feature>
<keyword evidence="2" id="KW-0812">Transmembrane</keyword>
<evidence type="ECO:0000256" key="3">
    <source>
        <dbReference type="SAM" id="SignalP"/>
    </source>
</evidence>